<evidence type="ECO:0000313" key="2">
    <source>
        <dbReference type="Proteomes" id="UP001144612"/>
    </source>
</evidence>
<gene>
    <name evidence="1" type="ORF">OW729_07740</name>
</gene>
<dbReference type="EMBL" id="JAPQFJ010000006">
    <property type="protein sequence ID" value="MCY6958492.1"/>
    <property type="molecule type" value="Genomic_DNA"/>
</dbReference>
<name>A0ABT4D862_9CLOT</name>
<sequence>MDSIKINKTISYQINLDVNEHKTKDNDKNMGKNSNNQVCKNTKSSVISKDAAIGYEFLNRIEASFKDVNKVHFIEKYAYEYKKIKGEIDSGKYGNDTKKYMKLLDNAFRDSLENAANILKKTLEKTNIKDNKIKFSGANAIKYQKQYETATGIAWILRAENKRISQEIEKYRKKKDHRKVTSLTQLRNSYKRIINNVSDIATNIKSDIDDNYSEDKTKESLYMSNK</sequence>
<dbReference type="RefSeq" id="WP_268060906.1">
    <property type="nucleotide sequence ID" value="NZ_JAPQFJ010000006.1"/>
</dbReference>
<proteinExistence type="predicted"/>
<comment type="caution">
    <text evidence="1">The sequence shown here is derived from an EMBL/GenBank/DDBJ whole genome shotgun (WGS) entry which is preliminary data.</text>
</comment>
<keyword evidence="2" id="KW-1185">Reference proteome</keyword>
<accession>A0ABT4D862</accession>
<protein>
    <submittedName>
        <fullName evidence="1">Uncharacterized protein</fullName>
    </submittedName>
</protein>
<dbReference type="Proteomes" id="UP001144612">
    <property type="component" value="Unassembled WGS sequence"/>
</dbReference>
<organism evidence="1 2">
    <name type="scientific">Clostridium brassicae</name>
    <dbReference type="NCBI Taxonomy" id="2999072"/>
    <lineage>
        <taxon>Bacteria</taxon>
        <taxon>Bacillati</taxon>
        <taxon>Bacillota</taxon>
        <taxon>Clostridia</taxon>
        <taxon>Eubacteriales</taxon>
        <taxon>Clostridiaceae</taxon>
        <taxon>Clostridium</taxon>
    </lineage>
</organism>
<evidence type="ECO:0000313" key="1">
    <source>
        <dbReference type="EMBL" id="MCY6958492.1"/>
    </source>
</evidence>
<reference evidence="1" key="1">
    <citation type="submission" date="2022-12" db="EMBL/GenBank/DDBJ databases">
        <title>Clostridium sp. nov., isolated from industrial wastewater.</title>
        <authorList>
            <person name="Jiayan W."/>
        </authorList>
    </citation>
    <scope>NUCLEOTIDE SEQUENCE</scope>
    <source>
        <strain evidence="1">ZC22-4</strain>
    </source>
</reference>